<feature type="region of interest" description="Disordered" evidence="1">
    <location>
        <begin position="1"/>
        <end position="39"/>
    </location>
</feature>
<keyword evidence="4" id="KW-1185">Reference proteome</keyword>
<reference evidence="3 4" key="2">
    <citation type="submission" date="2018-10" db="EMBL/GenBank/DDBJ databases">
        <authorList>
            <consortium name="Pathogen Informatics"/>
        </authorList>
    </citation>
    <scope>NUCLEOTIDE SEQUENCE [LARGE SCALE GENOMIC DNA]</scope>
</reference>
<evidence type="ECO:0000256" key="1">
    <source>
        <dbReference type="SAM" id="MobiDB-lite"/>
    </source>
</evidence>
<feature type="compositionally biased region" description="Basic and acidic residues" evidence="1">
    <location>
        <begin position="1"/>
        <end position="17"/>
    </location>
</feature>
<sequence>MEESSRLKGNVVRDESSSMHPKLRGKRRNDDSCGLLDSSSKSLPYDGAIPLLSQTLVEQTEHVTSSSTVSNAPVSAFTSLATHLPIGTSDSQTSPAQFSFEASETNALLEKLKKRTFGTDPDLMTAAGDASVEPTINLDDWKGIRVLAVYTESGPYLPAIIKEIHDSREVVIQFEDGKERVFEDVLTVDKVISEIIPDHAPNFESIKEGDLLCAKWNSKETGFVLAEVVRKASGPVMLQMRLFDDPTSDAVWISRPNVRLLHPPWYDELKASSSCNSCDNENRSSSAVSHCLKKPSICESDEEQKREEQVNMI</sequence>
<accession>A0A0N4VME8</accession>
<organism evidence="5">
    <name type="scientific">Enterobius vermicularis</name>
    <name type="common">Human pinworm</name>
    <dbReference type="NCBI Taxonomy" id="51028"/>
    <lineage>
        <taxon>Eukaryota</taxon>
        <taxon>Metazoa</taxon>
        <taxon>Ecdysozoa</taxon>
        <taxon>Nematoda</taxon>
        <taxon>Chromadorea</taxon>
        <taxon>Rhabditida</taxon>
        <taxon>Spirurina</taxon>
        <taxon>Oxyuridomorpha</taxon>
        <taxon>Oxyuroidea</taxon>
        <taxon>Oxyuridae</taxon>
        <taxon>Enterobius</taxon>
    </lineage>
</organism>
<dbReference type="AlphaFoldDB" id="A0A0N4VME8"/>
<dbReference type="Proteomes" id="UP000274131">
    <property type="component" value="Unassembled WGS sequence"/>
</dbReference>
<protein>
    <submittedName>
        <fullName evidence="5">DUF4819 domain-containing protein</fullName>
    </submittedName>
</protein>
<evidence type="ECO:0000313" key="5">
    <source>
        <dbReference type="WBParaSite" id="EVEC_0001210601-mRNA-1"/>
    </source>
</evidence>
<dbReference type="EMBL" id="UXUI01011903">
    <property type="protein sequence ID" value="VDD96593.1"/>
    <property type="molecule type" value="Genomic_DNA"/>
</dbReference>
<feature type="domain" description="Protein capicua homolog-like" evidence="2">
    <location>
        <begin position="194"/>
        <end position="270"/>
    </location>
</feature>
<dbReference type="InterPro" id="IPR032147">
    <property type="entry name" value="Cic_dom"/>
</dbReference>
<evidence type="ECO:0000259" key="2">
    <source>
        <dbReference type="Pfam" id="PF16090"/>
    </source>
</evidence>
<reference evidence="5" key="1">
    <citation type="submission" date="2017-02" db="UniProtKB">
        <authorList>
            <consortium name="WormBaseParasite"/>
        </authorList>
    </citation>
    <scope>IDENTIFICATION</scope>
</reference>
<evidence type="ECO:0000313" key="3">
    <source>
        <dbReference type="EMBL" id="VDD96593.1"/>
    </source>
</evidence>
<name>A0A0N4VME8_ENTVE</name>
<gene>
    <name evidence="3" type="ORF">EVEC_LOCUS11344</name>
</gene>
<dbReference type="OrthoDB" id="2377365at2759"/>
<dbReference type="Pfam" id="PF16090">
    <property type="entry name" value="DUF4819"/>
    <property type="match status" value="1"/>
</dbReference>
<dbReference type="STRING" id="51028.A0A0N4VME8"/>
<dbReference type="CDD" id="cd04508">
    <property type="entry name" value="Tudor_SF"/>
    <property type="match status" value="1"/>
</dbReference>
<proteinExistence type="predicted"/>
<evidence type="ECO:0000313" key="4">
    <source>
        <dbReference type="Proteomes" id="UP000274131"/>
    </source>
</evidence>
<dbReference type="WBParaSite" id="EVEC_0001210601-mRNA-1">
    <property type="protein sequence ID" value="EVEC_0001210601-mRNA-1"/>
    <property type="gene ID" value="EVEC_0001210601"/>
</dbReference>